<dbReference type="Gene3D" id="1.10.1760.20">
    <property type="match status" value="1"/>
</dbReference>
<evidence type="ECO:0000313" key="2">
    <source>
        <dbReference type="EMBL" id="REI39269.1"/>
    </source>
</evidence>
<evidence type="ECO:0000256" key="1">
    <source>
        <dbReference type="SAM" id="Phobius"/>
    </source>
</evidence>
<dbReference type="Proteomes" id="UP000263486">
    <property type="component" value="Unassembled WGS sequence"/>
</dbReference>
<dbReference type="EMBL" id="QUAJ01000056">
    <property type="protein sequence ID" value="REI39269.1"/>
    <property type="molecule type" value="Genomic_DNA"/>
</dbReference>
<dbReference type="PANTHER" id="PTHR37815:SF3">
    <property type="entry name" value="UPF0397 PROTEIN SPR0429"/>
    <property type="match status" value="1"/>
</dbReference>
<dbReference type="PANTHER" id="PTHR37815">
    <property type="entry name" value="UPF0397 PROTEIN BC_2624-RELATED"/>
    <property type="match status" value="1"/>
</dbReference>
<dbReference type="Pfam" id="PF07155">
    <property type="entry name" value="ECF-ribofla_trS"/>
    <property type="match status" value="1"/>
</dbReference>
<feature type="transmembrane region" description="Helical" evidence="1">
    <location>
        <begin position="111"/>
        <end position="129"/>
    </location>
</feature>
<organism evidence="2 3">
    <name type="scientific">Psychrilyobacter piezotolerans</name>
    <dbReference type="NCBI Taxonomy" id="2293438"/>
    <lineage>
        <taxon>Bacteria</taxon>
        <taxon>Fusobacteriati</taxon>
        <taxon>Fusobacteriota</taxon>
        <taxon>Fusobacteriia</taxon>
        <taxon>Fusobacteriales</taxon>
        <taxon>Fusobacteriaceae</taxon>
        <taxon>Psychrilyobacter</taxon>
    </lineage>
</organism>
<dbReference type="NCBIfam" id="NF010182">
    <property type="entry name" value="PRK13661.1"/>
    <property type="match status" value="1"/>
</dbReference>
<feature type="transmembrane region" description="Helical" evidence="1">
    <location>
        <begin position="71"/>
        <end position="90"/>
    </location>
</feature>
<feature type="transmembrane region" description="Helical" evidence="1">
    <location>
        <begin position="6"/>
        <end position="24"/>
    </location>
</feature>
<keyword evidence="3" id="KW-1185">Reference proteome</keyword>
<keyword evidence="1" id="KW-1133">Transmembrane helix</keyword>
<feature type="transmembrane region" description="Helical" evidence="1">
    <location>
        <begin position="36"/>
        <end position="59"/>
    </location>
</feature>
<protein>
    <submittedName>
        <fullName evidence="2">ECF-type riboflavin transporter substrate-binding protein</fullName>
    </submittedName>
</protein>
<proteinExistence type="predicted"/>
<feature type="transmembrane region" description="Helical" evidence="1">
    <location>
        <begin position="141"/>
        <end position="168"/>
    </location>
</feature>
<reference evidence="2 3" key="1">
    <citation type="submission" date="2018-08" db="EMBL/GenBank/DDBJ databases">
        <title>Draft genome sequence of Psychrilyobacter sp. strain SD5 isolated from Black Sea water.</title>
        <authorList>
            <person name="Yadav S."/>
            <person name="Villanueva L."/>
            <person name="Damste J.S.S."/>
        </authorList>
    </citation>
    <scope>NUCLEOTIDE SEQUENCE [LARGE SCALE GENOMIC DNA]</scope>
    <source>
        <strain evidence="2 3">SD5</strain>
    </source>
</reference>
<dbReference type="InterPro" id="IPR009825">
    <property type="entry name" value="ECF_substrate-spec-like"/>
</dbReference>
<keyword evidence="1" id="KW-0472">Membrane</keyword>
<accession>A0ABX9KCT2</accession>
<gene>
    <name evidence="2" type="ORF">DYH56_15430</name>
</gene>
<name>A0ABX9KCT2_9FUSO</name>
<dbReference type="RefSeq" id="WP_114643754.1">
    <property type="nucleotide sequence ID" value="NZ_JAACIO010000053.1"/>
</dbReference>
<evidence type="ECO:0000313" key="3">
    <source>
        <dbReference type="Proteomes" id="UP000263486"/>
    </source>
</evidence>
<keyword evidence="1" id="KW-0812">Transmembrane</keyword>
<sequence length="180" mass="19305">MKLTTKHVVAIGIGAALYGVLSAVSLPIGPNTSLRIAVTLLTIFGALFGPLVGFLVGFIGHALNDTMMYGGVWWSWVMLSAMIGFSMGFIRLDKSFDPEHGILNKKHIVKLYICAVIGMILAGLAAYIGDVFFYGEPANKVWIQILIATASNFVVTAGLGIPAVIMLAKRKGKHRNLTAQ</sequence>
<comment type="caution">
    <text evidence="2">The sequence shown here is derived from an EMBL/GenBank/DDBJ whole genome shotgun (WGS) entry which is preliminary data.</text>
</comment>